<feature type="region of interest" description="Disordered" evidence="1">
    <location>
        <begin position="198"/>
        <end position="227"/>
    </location>
</feature>
<organism evidence="2 3">
    <name type="scientific">Singulisphaera acidiphila (strain ATCC BAA-1392 / DSM 18658 / VKM B-2454 / MOB10)</name>
    <dbReference type="NCBI Taxonomy" id="886293"/>
    <lineage>
        <taxon>Bacteria</taxon>
        <taxon>Pseudomonadati</taxon>
        <taxon>Planctomycetota</taxon>
        <taxon>Planctomycetia</taxon>
        <taxon>Isosphaerales</taxon>
        <taxon>Isosphaeraceae</taxon>
        <taxon>Singulisphaera</taxon>
    </lineage>
</organism>
<gene>
    <name evidence="2" type="ordered locus">Sinac_1675</name>
</gene>
<evidence type="ECO:0000313" key="3">
    <source>
        <dbReference type="Proteomes" id="UP000010798"/>
    </source>
</evidence>
<dbReference type="Proteomes" id="UP000010798">
    <property type="component" value="Chromosome"/>
</dbReference>
<sequence>MWRTEKGVRTLKVAEWELFREGIDLLWDAIEESFDFAGDFETGVAIFDRLQPNQQIAMLLLVGKALRDKSEPAPDLTAMTEGTVAAVFEHLRREVGVEIDVEDDVRREGPESADDITRLRRRILTAYRKCRDFTGFKPPTETSRDKEPWEFMLDCFAYRILWDDDYKAGAFFLDAEPAKGRAKMEMLGIDPDYFIDIAPDPTDEELESTREQLRELTGRSGKGTPQV</sequence>
<keyword evidence="3" id="KW-1185">Reference proteome</keyword>
<dbReference type="OrthoDB" id="285182at2"/>
<feature type="compositionally biased region" description="Basic and acidic residues" evidence="1">
    <location>
        <begin position="207"/>
        <end position="217"/>
    </location>
</feature>
<dbReference type="KEGG" id="saci:Sinac_1675"/>
<evidence type="ECO:0000313" key="2">
    <source>
        <dbReference type="EMBL" id="AGA26051.1"/>
    </source>
</evidence>
<proteinExistence type="predicted"/>
<evidence type="ECO:0000256" key="1">
    <source>
        <dbReference type="SAM" id="MobiDB-lite"/>
    </source>
</evidence>
<dbReference type="EMBL" id="CP003364">
    <property type="protein sequence ID" value="AGA26051.1"/>
    <property type="molecule type" value="Genomic_DNA"/>
</dbReference>
<reference evidence="2 3" key="1">
    <citation type="submission" date="2012-02" db="EMBL/GenBank/DDBJ databases">
        <title>Complete sequence of chromosome of Singulisphaera acidiphila DSM 18658.</title>
        <authorList>
            <consortium name="US DOE Joint Genome Institute (JGI-PGF)"/>
            <person name="Lucas S."/>
            <person name="Copeland A."/>
            <person name="Lapidus A."/>
            <person name="Glavina del Rio T."/>
            <person name="Dalin E."/>
            <person name="Tice H."/>
            <person name="Bruce D."/>
            <person name="Goodwin L."/>
            <person name="Pitluck S."/>
            <person name="Peters L."/>
            <person name="Ovchinnikova G."/>
            <person name="Chertkov O."/>
            <person name="Kyrpides N."/>
            <person name="Mavromatis K."/>
            <person name="Ivanova N."/>
            <person name="Brettin T."/>
            <person name="Detter J.C."/>
            <person name="Han C."/>
            <person name="Larimer F."/>
            <person name="Land M."/>
            <person name="Hauser L."/>
            <person name="Markowitz V."/>
            <person name="Cheng J.-F."/>
            <person name="Hugenholtz P."/>
            <person name="Woyke T."/>
            <person name="Wu D."/>
            <person name="Tindall B."/>
            <person name="Pomrenke H."/>
            <person name="Brambilla E."/>
            <person name="Klenk H.-P."/>
            <person name="Eisen J.A."/>
        </authorList>
    </citation>
    <scope>NUCLEOTIDE SEQUENCE [LARGE SCALE GENOMIC DNA]</scope>
    <source>
        <strain evidence="3">ATCC BAA-1392 / DSM 18658 / VKM B-2454 / MOB10</strain>
    </source>
</reference>
<dbReference type="eggNOG" id="COG0396">
    <property type="taxonomic scope" value="Bacteria"/>
</dbReference>
<accession>L0DBM0</accession>
<dbReference type="RefSeq" id="WP_015245220.1">
    <property type="nucleotide sequence ID" value="NC_019892.1"/>
</dbReference>
<name>L0DBM0_SINAD</name>
<dbReference type="STRING" id="886293.Sinac_1675"/>
<dbReference type="HOGENOM" id="CLU_1219046_0_0_0"/>
<protein>
    <submittedName>
        <fullName evidence="2">Uncharacterized protein</fullName>
    </submittedName>
</protein>
<dbReference type="AlphaFoldDB" id="L0DBM0"/>